<dbReference type="Proteomes" id="UP000760494">
    <property type="component" value="Unassembled WGS sequence"/>
</dbReference>
<sequence>MALERQKAKVKFAFTYSFQKKNAFKRNNNIAYIAALDGDMSLNNQLLVSSPNMQIDLADKDDRLWHICLVPLYS</sequence>
<name>A0A9Q9UGJ7_FUSFU</name>
<organism evidence="1 2">
    <name type="scientific">Fusarium fujikuroi</name>
    <name type="common">Bakanae and foot rot disease fungus</name>
    <name type="synonym">Gibberella fujikuroi</name>
    <dbReference type="NCBI Taxonomy" id="5127"/>
    <lineage>
        <taxon>Eukaryota</taxon>
        <taxon>Fungi</taxon>
        <taxon>Dikarya</taxon>
        <taxon>Ascomycota</taxon>
        <taxon>Pezizomycotina</taxon>
        <taxon>Sordariomycetes</taxon>
        <taxon>Hypocreomycetidae</taxon>
        <taxon>Hypocreales</taxon>
        <taxon>Nectriaceae</taxon>
        <taxon>Fusarium</taxon>
        <taxon>Fusarium fujikuroi species complex</taxon>
    </lineage>
</organism>
<accession>A0A9Q9UGJ7</accession>
<protein>
    <submittedName>
        <fullName evidence="1">Uncharacterized protein</fullName>
    </submittedName>
</protein>
<proteinExistence type="predicted"/>
<gene>
    <name evidence="1" type="ORF">C2S_10803</name>
</gene>
<comment type="caution">
    <text evidence="1">The sequence shown here is derived from an EMBL/GenBank/DDBJ whole genome shotgun (WGS) entry which is preliminary data.</text>
</comment>
<dbReference type="EMBL" id="CABFJX010000390">
    <property type="protein sequence ID" value="VTT77972.1"/>
    <property type="molecule type" value="Genomic_DNA"/>
</dbReference>
<evidence type="ECO:0000313" key="1">
    <source>
        <dbReference type="EMBL" id="VTT77972.1"/>
    </source>
</evidence>
<evidence type="ECO:0000313" key="2">
    <source>
        <dbReference type="Proteomes" id="UP000760494"/>
    </source>
</evidence>
<dbReference type="AlphaFoldDB" id="A0A9Q9UGJ7"/>
<reference evidence="1" key="1">
    <citation type="submission" date="2019-05" db="EMBL/GenBank/DDBJ databases">
        <authorList>
            <person name="Piombo E."/>
        </authorList>
    </citation>
    <scope>NUCLEOTIDE SEQUENCE</scope>
    <source>
        <strain evidence="1">C2S</strain>
    </source>
</reference>